<dbReference type="EMBL" id="FSRL01000001">
    <property type="protein sequence ID" value="SIN77838.1"/>
    <property type="molecule type" value="Genomic_DNA"/>
</dbReference>
<evidence type="ECO:0000256" key="6">
    <source>
        <dbReference type="PIRNR" id="PIRNR018267"/>
    </source>
</evidence>
<dbReference type="STRING" id="1217970.SAMN05444002_0316"/>
<dbReference type="InterPro" id="IPR011335">
    <property type="entry name" value="Restrct_endonuc-II-like"/>
</dbReference>
<evidence type="ECO:0000256" key="2">
    <source>
        <dbReference type="ARBA" id="ARBA00022759"/>
    </source>
</evidence>
<keyword evidence="4 6" id="KW-0378">Hydrolase</keyword>
<dbReference type="InterPro" id="IPR004603">
    <property type="entry name" value="DNA_mismatch_endonuc_vsr"/>
</dbReference>
<dbReference type="NCBIfam" id="TIGR00632">
    <property type="entry name" value="vsr"/>
    <property type="match status" value="1"/>
</dbReference>
<evidence type="ECO:0000256" key="4">
    <source>
        <dbReference type="ARBA" id="ARBA00022801"/>
    </source>
</evidence>
<dbReference type="EC" id="3.1.-.-" evidence="6"/>
<comment type="similarity">
    <text evidence="6">Belongs to the vsr family.</text>
</comment>
<organism evidence="7 8">
    <name type="scientific">Vannielia litorea</name>
    <dbReference type="NCBI Taxonomy" id="1217970"/>
    <lineage>
        <taxon>Bacteria</taxon>
        <taxon>Pseudomonadati</taxon>
        <taxon>Pseudomonadota</taxon>
        <taxon>Alphaproteobacteria</taxon>
        <taxon>Rhodobacterales</taxon>
        <taxon>Paracoccaceae</taxon>
        <taxon>Vannielia</taxon>
    </lineage>
</organism>
<evidence type="ECO:0000256" key="5">
    <source>
        <dbReference type="ARBA" id="ARBA00023204"/>
    </source>
</evidence>
<keyword evidence="1 6" id="KW-0540">Nuclease</keyword>
<gene>
    <name evidence="7" type="ORF">SAMN05444002_0316</name>
</gene>
<comment type="function">
    <text evidence="6">May nick specific sequences that contain T:G mispairs resulting from m5C-deamination.</text>
</comment>
<evidence type="ECO:0000256" key="3">
    <source>
        <dbReference type="ARBA" id="ARBA00022763"/>
    </source>
</evidence>
<proteinExistence type="inferred from homology"/>
<dbReference type="GO" id="GO:0016787">
    <property type="term" value="F:hydrolase activity"/>
    <property type="evidence" value="ECO:0007669"/>
    <property type="project" value="UniProtKB-KW"/>
</dbReference>
<dbReference type="GO" id="GO:0004519">
    <property type="term" value="F:endonuclease activity"/>
    <property type="evidence" value="ECO:0007669"/>
    <property type="project" value="UniProtKB-KW"/>
</dbReference>
<protein>
    <recommendedName>
        <fullName evidence="6">Very short patch repair endonuclease</fullName>
        <ecNumber evidence="6">3.1.-.-</ecNumber>
    </recommendedName>
</protein>
<dbReference type="AlphaFoldDB" id="A0A1N6E469"/>
<dbReference type="PIRSF" id="PIRSF018267">
    <property type="entry name" value="VSR_endonuc"/>
    <property type="match status" value="1"/>
</dbReference>
<name>A0A1N6E469_9RHOB</name>
<accession>A0A1N6E469</accession>
<keyword evidence="2 6" id="KW-0255">Endonuclease</keyword>
<reference evidence="8" key="1">
    <citation type="submission" date="2016-11" db="EMBL/GenBank/DDBJ databases">
        <authorList>
            <person name="Varghese N."/>
            <person name="Submissions S."/>
        </authorList>
    </citation>
    <scope>NUCLEOTIDE SEQUENCE [LARGE SCALE GENOMIC DNA]</scope>
    <source>
        <strain evidence="8">DSM 29440</strain>
    </source>
</reference>
<evidence type="ECO:0000256" key="1">
    <source>
        <dbReference type="ARBA" id="ARBA00022722"/>
    </source>
</evidence>
<keyword evidence="3 6" id="KW-0227">DNA damage</keyword>
<dbReference type="CDD" id="cd00221">
    <property type="entry name" value="Vsr"/>
    <property type="match status" value="1"/>
</dbReference>
<dbReference type="Proteomes" id="UP000184932">
    <property type="component" value="Unassembled WGS sequence"/>
</dbReference>
<sequence length="135" mass="15753">MDTRSPEQRRRIMQAVKSRNTRPEVLVRSLLHAQGYRFRLHRNDLPGKPDIVLPKYRKIILVHGCFWHAHGCAKGQPPKSRQDYWLPKLAANVRRDTAKTGQLEAMGWTVLVVWQCQTRDRAALAERLQQFVDES</sequence>
<dbReference type="OrthoDB" id="9801520at2"/>
<keyword evidence="5 6" id="KW-0234">DNA repair</keyword>
<evidence type="ECO:0000313" key="8">
    <source>
        <dbReference type="Proteomes" id="UP000184932"/>
    </source>
</evidence>
<dbReference type="GO" id="GO:0006298">
    <property type="term" value="P:mismatch repair"/>
    <property type="evidence" value="ECO:0007669"/>
    <property type="project" value="UniProtKB-UniRule"/>
</dbReference>
<keyword evidence="8" id="KW-1185">Reference proteome</keyword>
<dbReference type="Gene3D" id="3.40.960.10">
    <property type="entry name" value="VSR Endonuclease"/>
    <property type="match status" value="1"/>
</dbReference>
<dbReference type="SUPFAM" id="SSF52980">
    <property type="entry name" value="Restriction endonuclease-like"/>
    <property type="match status" value="1"/>
</dbReference>
<dbReference type="Pfam" id="PF03852">
    <property type="entry name" value="Vsr"/>
    <property type="match status" value="1"/>
</dbReference>
<evidence type="ECO:0000313" key="7">
    <source>
        <dbReference type="EMBL" id="SIN77838.1"/>
    </source>
</evidence>